<sequence length="66" mass="7318">MMLCLTFLALRAVYVYTRLRPFGAMPSGVESLRDLFGLFGGFRPREGTRRGPGQSVKPSEGPWPVS</sequence>
<feature type="signal peptide" evidence="2">
    <location>
        <begin position="1"/>
        <end position="17"/>
    </location>
</feature>
<keyword evidence="2" id="KW-0732">Signal</keyword>
<dbReference type="AlphaFoldDB" id="K5XQG7"/>
<proteinExistence type="predicted"/>
<dbReference type="EMBL" id="JH971398">
    <property type="protein sequence ID" value="EKM77040.1"/>
    <property type="molecule type" value="Genomic_DNA"/>
</dbReference>
<dbReference type="Proteomes" id="UP000008493">
    <property type="component" value="Unassembled WGS sequence"/>
</dbReference>
<dbReference type="RefSeq" id="XP_007332335.1">
    <property type="nucleotide sequence ID" value="XM_007332273.1"/>
</dbReference>
<dbReference type="GeneID" id="18824729"/>
<dbReference type="HOGENOM" id="CLU_206076_0_0_1"/>
<reference evidence="4" key="1">
    <citation type="journal article" date="2012" name="Proc. Natl. Acad. Sci. U.S.A.">
        <title>Genome sequence of the button mushroom Agaricus bisporus reveals mechanisms governing adaptation to a humic-rich ecological niche.</title>
        <authorList>
            <person name="Morin E."/>
            <person name="Kohler A."/>
            <person name="Baker A.R."/>
            <person name="Foulongne-Oriol M."/>
            <person name="Lombard V."/>
            <person name="Nagy L.G."/>
            <person name="Ohm R.A."/>
            <person name="Patyshakuliyeva A."/>
            <person name="Brun A."/>
            <person name="Aerts A.L."/>
            <person name="Bailey A.M."/>
            <person name="Billette C."/>
            <person name="Coutinho P.M."/>
            <person name="Deakin G."/>
            <person name="Doddapaneni H."/>
            <person name="Floudas D."/>
            <person name="Grimwood J."/>
            <person name="Hilden K."/>
            <person name="Kuees U."/>
            <person name="LaButti K.M."/>
            <person name="Lapidus A."/>
            <person name="Lindquist E.A."/>
            <person name="Lucas S.M."/>
            <person name="Murat C."/>
            <person name="Riley R.W."/>
            <person name="Salamov A.A."/>
            <person name="Schmutz J."/>
            <person name="Subramanian V."/>
            <person name="Woesten H.A.B."/>
            <person name="Xu J."/>
            <person name="Eastwood D.C."/>
            <person name="Foster G.D."/>
            <person name="Sonnenberg A.S."/>
            <person name="Cullen D."/>
            <person name="de Vries R.P."/>
            <person name="Lundell T."/>
            <person name="Hibbett D.S."/>
            <person name="Henrissat B."/>
            <person name="Burton K.S."/>
            <person name="Kerrigan R.W."/>
            <person name="Challen M.P."/>
            <person name="Grigoriev I.V."/>
            <person name="Martin F."/>
        </authorList>
    </citation>
    <scope>NUCLEOTIDE SEQUENCE [LARGE SCALE GENOMIC DNA]</scope>
    <source>
        <strain evidence="4">JB137-S8 / ATCC MYA-4627 / FGSC 10392</strain>
    </source>
</reference>
<keyword evidence="4" id="KW-1185">Reference proteome</keyword>
<organism evidence="3 4">
    <name type="scientific">Agaricus bisporus var. burnettii (strain JB137-S8 / ATCC MYA-4627 / FGSC 10392)</name>
    <name type="common">White button mushroom</name>
    <dbReference type="NCBI Taxonomy" id="597362"/>
    <lineage>
        <taxon>Eukaryota</taxon>
        <taxon>Fungi</taxon>
        <taxon>Dikarya</taxon>
        <taxon>Basidiomycota</taxon>
        <taxon>Agaricomycotina</taxon>
        <taxon>Agaricomycetes</taxon>
        <taxon>Agaricomycetidae</taxon>
        <taxon>Agaricales</taxon>
        <taxon>Agaricineae</taxon>
        <taxon>Agaricaceae</taxon>
        <taxon>Agaricus</taxon>
    </lineage>
</organism>
<feature type="chain" id="PRO_5003886545" evidence="2">
    <location>
        <begin position="18"/>
        <end position="66"/>
    </location>
</feature>
<feature type="region of interest" description="Disordered" evidence="1">
    <location>
        <begin position="44"/>
        <end position="66"/>
    </location>
</feature>
<evidence type="ECO:0000313" key="3">
    <source>
        <dbReference type="EMBL" id="EKM77040.1"/>
    </source>
</evidence>
<evidence type="ECO:0000313" key="4">
    <source>
        <dbReference type="Proteomes" id="UP000008493"/>
    </source>
</evidence>
<evidence type="ECO:0000256" key="1">
    <source>
        <dbReference type="SAM" id="MobiDB-lite"/>
    </source>
</evidence>
<dbReference type="InParanoid" id="K5XQG7"/>
<evidence type="ECO:0000256" key="2">
    <source>
        <dbReference type="SAM" id="SignalP"/>
    </source>
</evidence>
<protein>
    <submittedName>
        <fullName evidence="3">Uncharacterized protein</fullName>
    </submittedName>
</protein>
<gene>
    <name evidence="3" type="ORF">AGABI1DRAFT_115457</name>
</gene>
<accession>K5XQG7</accession>
<name>K5XQG7_AGABU</name>
<dbReference type="KEGG" id="abp:AGABI1DRAFT115457"/>